<keyword evidence="2" id="KW-1185">Reference proteome</keyword>
<sequence length="100" mass="11225">MRHDLLGGGKIHHIAEPQALGTAGTVGMLRDIVFERFMVFYGDLVMDFNLNSFIRLGEQFNSLGTIVVRPNYHPFDSDLLETDADNRITGLYPKNNLSKA</sequence>
<proteinExistence type="predicted"/>
<evidence type="ECO:0000313" key="1">
    <source>
        <dbReference type="EMBL" id="SFB68793.1"/>
    </source>
</evidence>
<accession>A0A1I1D8B3</accession>
<dbReference type="RefSeq" id="WP_092317388.1">
    <property type="nucleotide sequence ID" value="NZ_FOKY01000001.1"/>
</dbReference>
<dbReference type="OrthoDB" id="9801899at2"/>
<dbReference type="AlphaFoldDB" id="A0A1I1D8B3"/>
<name>A0A1I1D8B3_BREAD</name>
<evidence type="ECO:0000313" key="2">
    <source>
        <dbReference type="Proteomes" id="UP000240042"/>
    </source>
</evidence>
<organism evidence="1 2">
    <name type="scientific">Brevinema andersonii</name>
    <dbReference type="NCBI Taxonomy" id="34097"/>
    <lineage>
        <taxon>Bacteria</taxon>
        <taxon>Pseudomonadati</taxon>
        <taxon>Spirochaetota</taxon>
        <taxon>Spirochaetia</taxon>
        <taxon>Brevinematales</taxon>
        <taxon>Brevinemataceae</taxon>
        <taxon>Brevinema</taxon>
    </lineage>
</organism>
<dbReference type="Gene3D" id="3.90.550.10">
    <property type="entry name" value="Spore Coat Polysaccharide Biosynthesis Protein SpsA, Chain A"/>
    <property type="match status" value="1"/>
</dbReference>
<dbReference type="InterPro" id="IPR029044">
    <property type="entry name" value="Nucleotide-diphossugar_trans"/>
</dbReference>
<protein>
    <recommendedName>
        <fullName evidence="3">Nucleotidyl transferase</fullName>
    </recommendedName>
</protein>
<dbReference type="STRING" id="34097.SAMN02745150_00213"/>
<evidence type="ECO:0008006" key="3">
    <source>
        <dbReference type="Google" id="ProtNLM"/>
    </source>
</evidence>
<dbReference type="EMBL" id="FOKY01000001">
    <property type="protein sequence ID" value="SFB68793.1"/>
    <property type="molecule type" value="Genomic_DNA"/>
</dbReference>
<dbReference type="Proteomes" id="UP000240042">
    <property type="component" value="Unassembled WGS sequence"/>
</dbReference>
<dbReference type="SUPFAM" id="SSF53448">
    <property type="entry name" value="Nucleotide-diphospho-sugar transferases"/>
    <property type="match status" value="1"/>
</dbReference>
<reference evidence="2" key="1">
    <citation type="submission" date="2016-10" db="EMBL/GenBank/DDBJ databases">
        <authorList>
            <person name="Varghese N."/>
            <person name="Submissions S."/>
        </authorList>
    </citation>
    <scope>NUCLEOTIDE SEQUENCE [LARGE SCALE GENOMIC DNA]</scope>
    <source>
        <strain evidence="2">ATCC 43811</strain>
    </source>
</reference>
<gene>
    <name evidence="1" type="ORF">SAMN02745150_00213</name>
</gene>